<name>A0A6J4V7T9_9BACT</name>
<dbReference type="AlphaFoldDB" id="A0A6J4V7T9"/>
<feature type="non-terminal residue" evidence="1">
    <location>
        <position position="1"/>
    </location>
</feature>
<sequence length="28" mass="2816">DTAVCVAGWPMGADRAPAAGAARACRRD</sequence>
<reference evidence="1" key="1">
    <citation type="submission" date="2020-02" db="EMBL/GenBank/DDBJ databases">
        <authorList>
            <person name="Meier V. D."/>
        </authorList>
    </citation>
    <scope>NUCLEOTIDE SEQUENCE</scope>
    <source>
        <strain evidence="1">AVDCRST_MAG18</strain>
    </source>
</reference>
<organism evidence="1">
    <name type="scientific">uncultured Thermomicrobiales bacterium</name>
    <dbReference type="NCBI Taxonomy" id="1645740"/>
    <lineage>
        <taxon>Bacteria</taxon>
        <taxon>Pseudomonadati</taxon>
        <taxon>Thermomicrobiota</taxon>
        <taxon>Thermomicrobia</taxon>
        <taxon>Thermomicrobiales</taxon>
        <taxon>environmental samples</taxon>
    </lineage>
</organism>
<evidence type="ECO:0000313" key="1">
    <source>
        <dbReference type="EMBL" id="CAA9569462.1"/>
    </source>
</evidence>
<gene>
    <name evidence="1" type="ORF">AVDCRST_MAG18-1804</name>
</gene>
<accession>A0A6J4V7T9</accession>
<protein>
    <submittedName>
        <fullName evidence="1">Uncharacterized protein</fullName>
    </submittedName>
</protein>
<proteinExistence type="predicted"/>
<dbReference type="EMBL" id="CADCWN010000143">
    <property type="protein sequence ID" value="CAA9569462.1"/>
    <property type="molecule type" value="Genomic_DNA"/>
</dbReference>
<feature type="non-terminal residue" evidence="1">
    <location>
        <position position="28"/>
    </location>
</feature>